<sequence length="80" mass="8861">MVGLKSLPSVASCTEPGDPTTRTCTETLTSHSPFRGLLFILTFPSGFFDLEIQAHTPDLPMQRHCPSPRRLLCEFWGEGP</sequence>
<accession>A0ABR3MYY6</accession>
<name>A0ABR3MYY6_9TELE</name>
<comment type="caution">
    <text evidence="2">The sequence shown here is derived from an EMBL/GenBank/DDBJ whole genome shotgun (WGS) entry which is preliminary data.</text>
</comment>
<reference evidence="2 3" key="1">
    <citation type="submission" date="2023-09" db="EMBL/GenBank/DDBJ databases">
        <authorList>
            <person name="Wang M."/>
        </authorList>
    </citation>
    <scope>NUCLEOTIDE SEQUENCE [LARGE SCALE GENOMIC DNA]</scope>
    <source>
        <strain evidence="2">GT-2023</strain>
        <tissue evidence="2">Liver</tissue>
    </source>
</reference>
<dbReference type="Proteomes" id="UP001558613">
    <property type="component" value="Unassembled WGS sequence"/>
</dbReference>
<evidence type="ECO:0000256" key="1">
    <source>
        <dbReference type="SAM" id="MobiDB-lite"/>
    </source>
</evidence>
<feature type="region of interest" description="Disordered" evidence="1">
    <location>
        <begin position="1"/>
        <end position="22"/>
    </location>
</feature>
<organism evidence="2 3">
    <name type="scientific">Cirrhinus molitorella</name>
    <name type="common">mud carp</name>
    <dbReference type="NCBI Taxonomy" id="172907"/>
    <lineage>
        <taxon>Eukaryota</taxon>
        <taxon>Metazoa</taxon>
        <taxon>Chordata</taxon>
        <taxon>Craniata</taxon>
        <taxon>Vertebrata</taxon>
        <taxon>Euteleostomi</taxon>
        <taxon>Actinopterygii</taxon>
        <taxon>Neopterygii</taxon>
        <taxon>Teleostei</taxon>
        <taxon>Ostariophysi</taxon>
        <taxon>Cypriniformes</taxon>
        <taxon>Cyprinidae</taxon>
        <taxon>Labeoninae</taxon>
        <taxon>Labeonini</taxon>
        <taxon>Cirrhinus</taxon>
    </lineage>
</organism>
<evidence type="ECO:0000313" key="3">
    <source>
        <dbReference type="Proteomes" id="UP001558613"/>
    </source>
</evidence>
<dbReference type="EMBL" id="JAYMGO010000008">
    <property type="protein sequence ID" value="KAL1269854.1"/>
    <property type="molecule type" value="Genomic_DNA"/>
</dbReference>
<gene>
    <name evidence="2" type="ORF">QQF64_032143</name>
</gene>
<proteinExistence type="predicted"/>
<protein>
    <submittedName>
        <fullName evidence="2">Uncharacterized protein</fullName>
    </submittedName>
</protein>
<evidence type="ECO:0000313" key="2">
    <source>
        <dbReference type="EMBL" id="KAL1269854.1"/>
    </source>
</evidence>
<keyword evidence="3" id="KW-1185">Reference proteome</keyword>